<reference evidence="2" key="1">
    <citation type="submission" date="2022-08" db="EMBL/GenBank/DDBJ databases">
        <authorList>
            <person name="Gutierrez-Valencia J."/>
        </authorList>
    </citation>
    <scope>NUCLEOTIDE SEQUENCE</scope>
</reference>
<dbReference type="Pfam" id="PF04450">
    <property type="entry name" value="BSP"/>
    <property type="match status" value="1"/>
</dbReference>
<gene>
    <name evidence="2" type="ORF">LITE_LOCUS29109</name>
</gene>
<evidence type="ECO:0000313" key="2">
    <source>
        <dbReference type="EMBL" id="CAI0446671.1"/>
    </source>
</evidence>
<evidence type="ECO:0000313" key="3">
    <source>
        <dbReference type="Proteomes" id="UP001154282"/>
    </source>
</evidence>
<sequence>METIPRPNSLLLLLLNCLVLFIGSTNGVEYPVTITALNTSAGVQRFVRRIGKSYASRRMESGTNFIWKTLHQTAAGDDGERKDYSRVELFIQSMKQRRTYHVDNRIAINSEYIGNYTAGNLKREFTGLLYQQMALVWAWDGVGQAPAGLVSGIADYVRMRAHLVSRSGWARPGDGERWDQGNDVTARFLEYCGKFKEGFVGELNRKMKNGYSDDYFKELLGKNVDRVWRDYKARYPR</sequence>
<keyword evidence="3" id="KW-1185">Reference proteome</keyword>
<comment type="caution">
    <text evidence="2">The sequence shown here is derived from an EMBL/GenBank/DDBJ whole genome shotgun (WGS) entry which is preliminary data.</text>
</comment>
<dbReference type="EMBL" id="CAMGYJ010000007">
    <property type="protein sequence ID" value="CAI0446671.1"/>
    <property type="molecule type" value="Genomic_DNA"/>
</dbReference>
<dbReference type="PANTHER" id="PTHR33321:SF12">
    <property type="entry name" value="PLANT BASIC SECRETORY PROTEIN (BSP) FAMILY PROTEIN"/>
    <property type="match status" value="1"/>
</dbReference>
<accession>A0AAV0MKM6</accession>
<dbReference type="PANTHER" id="PTHR33321">
    <property type="match status" value="1"/>
</dbReference>
<protein>
    <submittedName>
        <fullName evidence="2">Uncharacterized protein</fullName>
    </submittedName>
</protein>
<organism evidence="2 3">
    <name type="scientific">Linum tenue</name>
    <dbReference type="NCBI Taxonomy" id="586396"/>
    <lineage>
        <taxon>Eukaryota</taxon>
        <taxon>Viridiplantae</taxon>
        <taxon>Streptophyta</taxon>
        <taxon>Embryophyta</taxon>
        <taxon>Tracheophyta</taxon>
        <taxon>Spermatophyta</taxon>
        <taxon>Magnoliopsida</taxon>
        <taxon>eudicotyledons</taxon>
        <taxon>Gunneridae</taxon>
        <taxon>Pentapetalae</taxon>
        <taxon>rosids</taxon>
        <taxon>fabids</taxon>
        <taxon>Malpighiales</taxon>
        <taxon>Linaceae</taxon>
        <taxon>Linum</taxon>
    </lineage>
</organism>
<dbReference type="InterPro" id="IPR007541">
    <property type="entry name" value="Uncharacterised_BSP"/>
</dbReference>
<feature type="chain" id="PRO_5044009944" evidence="1">
    <location>
        <begin position="28"/>
        <end position="237"/>
    </location>
</feature>
<feature type="signal peptide" evidence="1">
    <location>
        <begin position="1"/>
        <end position="27"/>
    </location>
</feature>
<dbReference type="AlphaFoldDB" id="A0AAV0MKM6"/>
<proteinExistence type="predicted"/>
<evidence type="ECO:0000256" key="1">
    <source>
        <dbReference type="SAM" id="SignalP"/>
    </source>
</evidence>
<dbReference type="Proteomes" id="UP001154282">
    <property type="component" value="Unassembled WGS sequence"/>
</dbReference>
<keyword evidence="1" id="KW-0732">Signal</keyword>
<name>A0AAV0MKM6_9ROSI</name>